<feature type="signal peptide" evidence="2">
    <location>
        <begin position="1"/>
        <end position="16"/>
    </location>
</feature>
<evidence type="ECO:0008006" key="5">
    <source>
        <dbReference type="Google" id="ProtNLM"/>
    </source>
</evidence>
<dbReference type="OMA" id="INFFQFD"/>
<dbReference type="InParanoid" id="A0A1Y2MH79"/>
<feature type="compositionally biased region" description="Low complexity" evidence="1">
    <location>
        <begin position="207"/>
        <end position="219"/>
    </location>
</feature>
<proteinExistence type="predicted"/>
<reference evidence="3 4" key="1">
    <citation type="journal article" date="2017" name="Genome Announc.">
        <title>Genome sequence of the saprophytic ascomycete Epicoccum nigrum ICMP 19927 strain isolated from New Zealand.</title>
        <authorList>
            <person name="Fokin M."/>
            <person name="Fleetwood D."/>
            <person name="Weir B.S."/>
            <person name="Villas-Boas S.G."/>
        </authorList>
    </citation>
    <scope>NUCLEOTIDE SEQUENCE [LARGE SCALE GENOMIC DNA]</scope>
    <source>
        <strain evidence="3 4">ICMP 19927</strain>
    </source>
</reference>
<dbReference type="EMBL" id="KZ107838">
    <property type="protein sequence ID" value="OSS54867.1"/>
    <property type="molecule type" value="Genomic_DNA"/>
</dbReference>
<evidence type="ECO:0000313" key="4">
    <source>
        <dbReference type="Proteomes" id="UP000193240"/>
    </source>
</evidence>
<evidence type="ECO:0000313" key="3">
    <source>
        <dbReference type="EMBL" id="OSS54867.1"/>
    </source>
</evidence>
<protein>
    <recommendedName>
        <fullName evidence="5">SRCR domain-containing protein</fullName>
    </recommendedName>
</protein>
<evidence type="ECO:0000256" key="2">
    <source>
        <dbReference type="SAM" id="SignalP"/>
    </source>
</evidence>
<dbReference type="Proteomes" id="UP000193240">
    <property type="component" value="Unassembled WGS sequence"/>
</dbReference>
<name>A0A1Y2MH79_EPING</name>
<sequence length="248" mass="24194">MRSTTVIALFAGSVAAQSSAVVVNPIMPAATLTVVGSSEGTTTYVNSCSDAGIPASYLPSGAAAASSSAVRSVPSAIELTPIAAPTPTAAARLRRQENGLFGGFCEPVTIKQGASSVQIHLEDPTKGVWTADMNCAWKGDVTAADLTCTATQSGSYAKLQEVEGIKVDDIKAGDVAAGKMVQTVAVVGPASNSAAPTATGSDAHNVTSASGSAAPTATGNAAAGGPLPKGVMAFVGGAAGVFAAALAL</sequence>
<evidence type="ECO:0000256" key="1">
    <source>
        <dbReference type="SAM" id="MobiDB-lite"/>
    </source>
</evidence>
<accession>A0A1Y2MH79</accession>
<keyword evidence="4" id="KW-1185">Reference proteome</keyword>
<gene>
    <name evidence="3" type="ORF">B5807_01427</name>
</gene>
<keyword evidence="2" id="KW-0732">Signal</keyword>
<feature type="region of interest" description="Disordered" evidence="1">
    <location>
        <begin position="191"/>
        <end position="219"/>
    </location>
</feature>
<dbReference type="AlphaFoldDB" id="A0A1Y2MH79"/>
<organism evidence="3 4">
    <name type="scientific">Epicoccum nigrum</name>
    <name type="common">Soil fungus</name>
    <name type="synonym">Epicoccum purpurascens</name>
    <dbReference type="NCBI Taxonomy" id="105696"/>
    <lineage>
        <taxon>Eukaryota</taxon>
        <taxon>Fungi</taxon>
        <taxon>Dikarya</taxon>
        <taxon>Ascomycota</taxon>
        <taxon>Pezizomycotina</taxon>
        <taxon>Dothideomycetes</taxon>
        <taxon>Pleosporomycetidae</taxon>
        <taxon>Pleosporales</taxon>
        <taxon>Pleosporineae</taxon>
        <taxon>Didymellaceae</taxon>
        <taxon>Epicoccum</taxon>
    </lineage>
</organism>
<feature type="chain" id="PRO_5011965874" description="SRCR domain-containing protein" evidence="2">
    <location>
        <begin position="17"/>
        <end position="248"/>
    </location>
</feature>
<feature type="compositionally biased region" description="Polar residues" evidence="1">
    <location>
        <begin position="191"/>
        <end position="206"/>
    </location>
</feature>